<feature type="compositionally biased region" description="Low complexity" evidence="1">
    <location>
        <begin position="51"/>
        <end position="77"/>
    </location>
</feature>
<feature type="region of interest" description="Disordered" evidence="1">
    <location>
        <begin position="44"/>
        <end position="143"/>
    </location>
</feature>
<comment type="caution">
    <text evidence="4">The sequence shown here is derived from an EMBL/GenBank/DDBJ whole genome shotgun (WGS) entry which is preliminary data.</text>
</comment>
<proteinExistence type="predicted"/>
<reference evidence="4" key="1">
    <citation type="journal article" date="2014" name="Int. J. Syst. Evol. Microbiol.">
        <title>Complete genome sequence of Corynebacterium casei LMG S-19264T (=DSM 44701T), isolated from a smear-ripened cheese.</title>
        <authorList>
            <consortium name="US DOE Joint Genome Institute (JGI-PGF)"/>
            <person name="Walter F."/>
            <person name="Albersmeier A."/>
            <person name="Kalinowski J."/>
            <person name="Ruckert C."/>
        </authorList>
    </citation>
    <scope>NUCLEOTIDE SEQUENCE</scope>
    <source>
        <strain evidence="4">JCM 4391</strain>
    </source>
</reference>
<dbReference type="AlphaFoldDB" id="A0A918HYZ6"/>
<dbReference type="EMBL" id="BMTP01000009">
    <property type="protein sequence ID" value="GGU45439.1"/>
    <property type="molecule type" value="Genomic_DNA"/>
</dbReference>
<keyword evidence="2" id="KW-0812">Transmembrane</keyword>
<organism evidence="4 5">
    <name type="scientific">Streptomyces lavendofoliae</name>
    <dbReference type="NCBI Taxonomy" id="67314"/>
    <lineage>
        <taxon>Bacteria</taxon>
        <taxon>Bacillati</taxon>
        <taxon>Actinomycetota</taxon>
        <taxon>Actinomycetes</taxon>
        <taxon>Kitasatosporales</taxon>
        <taxon>Streptomycetaceae</taxon>
        <taxon>Streptomyces</taxon>
    </lineage>
</organism>
<dbReference type="Pfam" id="PF26056">
    <property type="entry name" value="DUF8017"/>
    <property type="match status" value="1"/>
</dbReference>
<dbReference type="InterPro" id="IPR058330">
    <property type="entry name" value="DUF8017"/>
</dbReference>
<reference evidence="4" key="2">
    <citation type="submission" date="2020-09" db="EMBL/GenBank/DDBJ databases">
        <authorList>
            <person name="Sun Q."/>
            <person name="Ohkuma M."/>
        </authorList>
    </citation>
    <scope>NUCLEOTIDE SEQUENCE</scope>
    <source>
        <strain evidence="4">JCM 4391</strain>
    </source>
</reference>
<protein>
    <recommendedName>
        <fullName evidence="3">DUF8017 domain-containing protein</fullName>
    </recommendedName>
</protein>
<feature type="domain" description="DUF8017" evidence="3">
    <location>
        <begin position="210"/>
        <end position="404"/>
    </location>
</feature>
<accession>A0A918HYZ6</accession>
<keyword evidence="2" id="KW-1133">Transmembrane helix</keyword>
<evidence type="ECO:0000259" key="3">
    <source>
        <dbReference type="Pfam" id="PF26056"/>
    </source>
</evidence>
<feature type="region of interest" description="Disordered" evidence="1">
    <location>
        <begin position="173"/>
        <end position="218"/>
    </location>
</feature>
<feature type="transmembrane region" description="Helical" evidence="2">
    <location>
        <begin position="147"/>
        <end position="169"/>
    </location>
</feature>
<feature type="compositionally biased region" description="Pro residues" evidence="1">
    <location>
        <begin position="127"/>
        <end position="138"/>
    </location>
</feature>
<evidence type="ECO:0000256" key="1">
    <source>
        <dbReference type="SAM" id="MobiDB-lite"/>
    </source>
</evidence>
<feature type="compositionally biased region" description="Low complexity" evidence="1">
    <location>
        <begin position="91"/>
        <end position="106"/>
    </location>
</feature>
<sequence>MFGAVSDMPRSYQAVVTAGRRARTPPAGGGRGTRHAAPLWLLAMWPGQQPPGGEQNPQDQNPYQQPGYQQPNPYQQPGTPPPPSAPPQQPGYPTDPGGQQPGYPGHPGYPQPNPYQQPTVQQYAVPGQPPGAPVPPPHGGDDKRKTALVAIVAATAVVVTAGVTGFLVLKDDDKSTTAGQDPKPSKSVSKSSEAPLAPSGNPRDGSTAAKPSIPGWKVVHNPKRSAQFDVPADWEVVGAGTSVGFEDEKKGDGSSVVIMSAPAEYKSKWCTEDANKDGRQEEHGLAMVGTKGGQGAKNTAEAAYNEAGNWVWAGYAQTEPKGTVKVTKATPFTTTSGLTGHVATATALNTKKEGKCDTDGKSIAFSFKNAKGDFVSWVLYANAGIPDEVEDATIRKILATVRLADGGS</sequence>
<evidence type="ECO:0000313" key="4">
    <source>
        <dbReference type="EMBL" id="GGU45439.1"/>
    </source>
</evidence>
<feature type="compositionally biased region" description="Pro residues" evidence="1">
    <location>
        <begin position="78"/>
        <end position="90"/>
    </location>
</feature>
<dbReference type="Proteomes" id="UP000636661">
    <property type="component" value="Unassembled WGS sequence"/>
</dbReference>
<evidence type="ECO:0000313" key="5">
    <source>
        <dbReference type="Proteomes" id="UP000636661"/>
    </source>
</evidence>
<keyword evidence="5" id="KW-1185">Reference proteome</keyword>
<keyword evidence="2" id="KW-0472">Membrane</keyword>
<name>A0A918HYZ6_9ACTN</name>
<evidence type="ECO:0000256" key="2">
    <source>
        <dbReference type="SAM" id="Phobius"/>
    </source>
</evidence>
<feature type="compositionally biased region" description="Low complexity" evidence="1">
    <location>
        <begin position="116"/>
        <end position="126"/>
    </location>
</feature>
<gene>
    <name evidence="4" type="ORF">GCM10010274_36900</name>
</gene>